<protein>
    <submittedName>
        <fullName evidence="9">4'-phosphopantetheinyl transferase superfamily protein</fullName>
    </submittedName>
</protein>
<dbReference type="RefSeq" id="WP_305753164.1">
    <property type="nucleotide sequence ID" value="NZ_JAPCKK010000001.1"/>
</dbReference>
<evidence type="ECO:0000259" key="7">
    <source>
        <dbReference type="Pfam" id="PF01648"/>
    </source>
</evidence>
<evidence type="ECO:0000313" key="10">
    <source>
        <dbReference type="Proteomes" id="UP001241848"/>
    </source>
</evidence>
<keyword evidence="5" id="KW-0460">Magnesium</keyword>
<evidence type="ECO:0000256" key="3">
    <source>
        <dbReference type="ARBA" id="ARBA00022679"/>
    </source>
</evidence>
<comment type="similarity">
    <text evidence="2">Belongs to the P-Pant transferase superfamily. Gsp/Sfp/HetI/AcpT family.</text>
</comment>
<dbReference type="Pfam" id="PF01648">
    <property type="entry name" value="ACPS"/>
    <property type="match status" value="1"/>
</dbReference>
<dbReference type="Proteomes" id="UP001241848">
    <property type="component" value="Unassembled WGS sequence"/>
</dbReference>
<keyword evidence="6" id="KW-0045">Antibiotic biosynthesis</keyword>
<feature type="domain" description="4'-phosphopantetheinyl transferase" evidence="7">
    <location>
        <begin position="104"/>
        <end position="183"/>
    </location>
</feature>
<gene>
    <name evidence="9" type="ORF">OIN60_01885</name>
</gene>
<evidence type="ECO:0000256" key="6">
    <source>
        <dbReference type="ARBA" id="ARBA00023194"/>
    </source>
</evidence>
<dbReference type="PANTHER" id="PTHR12215:SF10">
    <property type="entry name" value="L-AMINOADIPATE-SEMIALDEHYDE DEHYDROGENASE-PHOSPHOPANTETHEINYL TRANSFERASE"/>
    <property type="match status" value="1"/>
</dbReference>
<organism evidence="9 10">
    <name type="scientific">Paenibacillus zeirhizosphaerae</name>
    <dbReference type="NCBI Taxonomy" id="2987519"/>
    <lineage>
        <taxon>Bacteria</taxon>
        <taxon>Bacillati</taxon>
        <taxon>Bacillota</taxon>
        <taxon>Bacilli</taxon>
        <taxon>Bacillales</taxon>
        <taxon>Paenibacillaceae</taxon>
        <taxon>Paenibacillus</taxon>
    </lineage>
</organism>
<evidence type="ECO:0000256" key="5">
    <source>
        <dbReference type="ARBA" id="ARBA00022842"/>
    </source>
</evidence>
<dbReference type="InterPro" id="IPR008278">
    <property type="entry name" value="4-PPantetheinyl_Trfase_dom"/>
</dbReference>
<dbReference type="InterPro" id="IPR037143">
    <property type="entry name" value="4-PPantetheinyl_Trfase_dom_sf"/>
</dbReference>
<dbReference type="SUPFAM" id="SSF56214">
    <property type="entry name" value="4'-phosphopantetheinyl transferase"/>
    <property type="match status" value="2"/>
</dbReference>
<evidence type="ECO:0000256" key="4">
    <source>
        <dbReference type="ARBA" id="ARBA00022723"/>
    </source>
</evidence>
<name>A0ABT9FLE5_9BACL</name>
<accession>A0ABT9FLE5</accession>
<evidence type="ECO:0000256" key="1">
    <source>
        <dbReference type="ARBA" id="ARBA00001946"/>
    </source>
</evidence>
<feature type="domain" description="4'-phosphopantetheinyl transferase N-terminal" evidence="8">
    <location>
        <begin position="15"/>
        <end position="99"/>
    </location>
</feature>
<keyword evidence="4" id="KW-0479">Metal-binding</keyword>
<proteinExistence type="inferred from homology"/>
<dbReference type="PANTHER" id="PTHR12215">
    <property type="entry name" value="PHOSPHOPANTETHEINE TRANSFERASE"/>
    <property type="match status" value="1"/>
</dbReference>
<dbReference type="NCBIfam" id="TIGR00556">
    <property type="entry name" value="pantethn_trn"/>
    <property type="match status" value="1"/>
</dbReference>
<dbReference type="InterPro" id="IPR055066">
    <property type="entry name" value="AASDHPPT_N"/>
</dbReference>
<keyword evidence="10" id="KW-1185">Reference proteome</keyword>
<dbReference type="InterPro" id="IPR050559">
    <property type="entry name" value="P-Pant_transferase_sf"/>
</dbReference>
<dbReference type="InterPro" id="IPR004568">
    <property type="entry name" value="Ppantetheine-prot_Trfase_dom"/>
</dbReference>
<evidence type="ECO:0000256" key="2">
    <source>
        <dbReference type="ARBA" id="ARBA00010990"/>
    </source>
</evidence>
<evidence type="ECO:0000259" key="8">
    <source>
        <dbReference type="Pfam" id="PF22624"/>
    </source>
</evidence>
<sequence length="237" mass="26930">MMEVFAMDISDEMMSARFERMLSWVSAEKRDRIHRFLRKEDALRSLGAEVLTRWLACNRLGLPNEALHFEQSPKGKPSITGHSGLQFNISHAGKWVVCALDTVPVGIDIEEIRPIDVEVGRLCFSEQEFATLMRQRSETERLSYFYELWTLKESFAKADGRGISLPLKDVTFSEYVDSGIIHTAGWSSPFRYFKKYMIDEGYKAAVAAAHKEFPDTVRFIACGNIDLSLYGSESGHA</sequence>
<reference evidence="9 10" key="1">
    <citation type="submission" date="2022-10" db="EMBL/GenBank/DDBJ databases">
        <title>Paenibacillus description and whole genome data of maize root bacterial community.</title>
        <authorList>
            <person name="Marton D."/>
            <person name="Farkas M."/>
            <person name="Cserhati M."/>
        </authorList>
    </citation>
    <scope>NUCLEOTIDE SEQUENCE [LARGE SCALE GENOMIC DNA]</scope>
    <source>
        <strain evidence="9 10">P96</strain>
    </source>
</reference>
<comment type="caution">
    <text evidence="9">The sequence shown here is derived from an EMBL/GenBank/DDBJ whole genome shotgun (WGS) entry which is preliminary data.</text>
</comment>
<dbReference type="EMBL" id="JAPCKK010000001">
    <property type="protein sequence ID" value="MDP4095543.1"/>
    <property type="molecule type" value="Genomic_DNA"/>
</dbReference>
<evidence type="ECO:0000313" key="9">
    <source>
        <dbReference type="EMBL" id="MDP4095543.1"/>
    </source>
</evidence>
<dbReference type="Pfam" id="PF22624">
    <property type="entry name" value="AASDHPPT_N"/>
    <property type="match status" value="1"/>
</dbReference>
<comment type="cofactor">
    <cofactor evidence="1">
        <name>Mg(2+)</name>
        <dbReference type="ChEBI" id="CHEBI:18420"/>
    </cofactor>
</comment>
<keyword evidence="3 9" id="KW-0808">Transferase</keyword>
<dbReference type="GO" id="GO:0016740">
    <property type="term" value="F:transferase activity"/>
    <property type="evidence" value="ECO:0007669"/>
    <property type="project" value="UniProtKB-KW"/>
</dbReference>
<dbReference type="Gene3D" id="3.90.470.20">
    <property type="entry name" value="4'-phosphopantetheinyl transferase domain"/>
    <property type="match status" value="2"/>
</dbReference>